<comment type="caution">
    <text evidence="1">The sequence shown here is derived from an EMBL/GenBank/DDBJ whole genome shotgun (WGS) entry which is preliminary data.</text>
</comment>
<dbReference type="EMBL" id="JBHPBY010000152">
    <property type="protein sequence ID" value="MFC1851091.1"/>
    <property type="molecule type" value="Genomic_DNA"/>
</dbReference>
<reference evidence="1 2" key="1">
    <citation type="submission" date="2024-09" db="EMBL/GenBank/DDBJ databases">
        <title>Laminarin stimulates single cell rates of sulfate reduction while oxygen inhibits transcriptomic activity in coastal marine sediment.</title>
        <authorList>
            <person name="Lindsay M."/>
            <person name="Orcutt B."/>
            <person name="Emerson D."/>
            <person name="Stepanauskas R."/>
            <person name="D'Angelo T."/>
        </authorList>
    </citation>
    <scope>NUCLEOTIDE SEQUENCE [LARGE SCALE GENOMIC DNA]</scope>
    <source>
        <strain evidence="1">SAG AM-311-K15</strain>
    </source>
</reference>
<organism evidence="1 2">
    <name type="scientific">candidate division CSSED10-310 bacterium</name>
    <dbReference type="NCBI Taxonomy" id="2855610"/>
    <lineage>
        <taxon>Bacteria</taxon>
        <taxon>Bacteria division CSSED10-310</taxon>
    </lineage>
</organism>
<gene>
    <name evidence="1" type="ORF">ACFL27_12930</name>
</gene>
<keyword evidence="2" id="KW-1185">Reference proteome</keyword>
<evidence type="ECO:0000313" key="1">
    <source>
        <dbReference type="EMBL" id="MFC1851091.1"/>
    </source>
</evidence>
<evidence type="ECO:0000313" key="2">
    <source>
        <dbReference type="Proteomes" id="UP001594351"/>
    </source>
</evidence>
<accession>A0ABV6YY13</accession>
<dbReference type="Proteomes" id="UP001594351">
    <property type="component" value="Unassembled WGS sequence"/>
</dbReference>
<protein>
    <submittedName>
        <fullName evidence="1">Uncharacterized protein</fullName>
    </submittedName>
</protein>
<sequence length="156" mass="18198">MTEYIHDSISEYGPMQTLLTRDIPQLMTDVEEVKNALVSLEHDHASFDRKLEEQDINLLLDTIIDIKKDLNIILTDFVSMNPPEKIQLGMLEIEKAFSYLSGLFDDVKEIKAELRKSFIQQEQLQRLKIDWKRLIKKITDIQGFLEICPNDCQNVC</sequence>
<name>A0ABV6YY13_UNCC1</name>
<proteinExistence type="predicted"/>